<dbReference type="KEGG" id="mtr:25481939"/>
<sequence length="160" mass="17984">MDDVIPRQSSIKEKLKNSICCFTGNLHHHNHHGDDSPIGGEGFYNKLHIPRTPISPAGSSSSPSSWFRKSPTCNGSDFSRVRGKSQRSRVGRSKHHHHRQSQSADFSYDPSSYALNFENETAQEDIPIMNFSSRLPRSPPRSSQTINYSDELPKEIVGYS</sequence>
<dbReference type="AlphaFoldDB" id="A0A072VE70"/>
<dbReference type="Gramene" id="rna363">
    <property type="protein sequence ID" value="RHN76965.1"/>
    <property type="gene ID" value="gene363"/>
</dbReference>
<proteinExistence type="predicted"/>
<reference evidence="6" key="4">
    <citation type="journal article" date="2018" name="Nat. Plants">
        <title>Whole-genome landscape of Medicago truncatula symbiotic genes.</title>
        <authorList>
            <person name="Pecrix Y."/>
            <person name="Staton S.E."/>
            <person name="Sallet E."/>
            <person name="Lelandais-Briere C."/>
            <person name="Moreau S."/>
            <person name="Carrere S."/>
            <person name="Blein T."/>
            <person name="Jardinaud M.F."/>
            <person name="Latrasse D."/>
            <person name="Zouine M."/>
            <person name="Zahm M."/>
            <person name="Kreplak J."/>
            <person name="Mayjonade B."/>
            <person name="Satge C."/>
            <person name="Perez M."/>
            <person name="Cauet S."/>
            <person name="Marande W."/>
            <person name="Chantry-Darmon C."/>
            <person name="Lopez-Roques C."/>
            <person name="Bouchez O."/>
            <person name="Berard A."/>
            <person name="Debelle F."/>
            <person name="Munos S."/>
            <person name="Bendahmane A."/>
            <person name="Berges H."/>
            <person name="Niebel A."/>
            <person name="Buitink J."/>
            <person name="Frugier F."/>
            <person name="Benhamed M."/>
            <person name="Crespi M."/>
            <person name="Gouzy J."/>
            <person name="Gamas P."/>
        </authorList>
    </citation>
    <scope>NUCLEOTIDE SEQUENCE [LARGE SCALE GENOMIC DNA]</scope>
    <source>
        <strain evidence="6">cv. Jemalong A17</strain>
    </source>
</reference>
<dbReference type="EnsemblPlants" id="KEH39851">
    <property type="protein sequence ID" value="KEH39851"/>
    <property type="gene ID" value="MTR_1g012950"/>
</dbReference>
<reference evidence="2 5" key="2">
    <citation type="journal article" date="2014" name="BMC Genomics">
        <title>An improved genome release (version Mt4.0) for the model legume Medicago truncatula.</title>
        <authorList>
            <person name="Tang H."/>
            <person name="Krishnakumar V."/>
            <person name="Bidwell S."/>
            <person name="Rosen B."/>
            <person name="Chan A."/>
            <person name="Zhou S."/>
            <person name="Gentzbittel L."/>
            <person name="Childs K.L."/>
            <person name="Yandell M."/>
            <person name="Gundlach H."/>
            <person name="Mayer K.F."/>
            <person name="Schwartz D.C."/>
            <person name="Town C.D."/>
        </authorList>
    </citation>
    <scope>GENOME REANNOTATION</scope>
    <source>
        <strain evidence="2">A17</strain>
        <strain evidence="4 5">cv. Jemalong A17</strain>
    </source>
</reference>
<evidence type="ECO:0000256" key="1">
    <source>
        <dbReference type="SAM" id="MobiDB-lite"/>
    </source>
</evidence>
<evidence type="ECO:0000313" key="6">
    <source>
        <dbReference type="Proteomes" id="UP000265566"/>
    </source>
</evidence>
<organism evidence="2 5">
    <name type="scientific">Medicago truncatula</name>
    <name type="common">Barrel medic</name>
    <name type="synonym">Medicago tribuloides</name>
    <dbReference type="NCBI Taxonomy" id="3880"/>
    <lineage>
        <taxon>Eukaryota</taxon>
        <taxon>Viridiplantae</taxon>
        <taxon>Streptophyta</taxon>
        <taxon>Embryophyta</taxon>
        <taxon>Tracheophyta</taxon>
        <taxon>Spermatophyta</taxon>
        <taxon>Magnoliopsida</taxon>
        <taxon>eudicotyledons</taxon>
        <taxon>Gunneridae</taxon>
        <taxon>Pentapetalae</taxon>
        <taxon>rosids</taxon>
        <taxon>fabids</taxon>
        <taxon>Fabales</taxon>
        <taxon>Fabaceae</taxon>
        <taxon>Papilionoideae</taxon>
        <taxon>50 kb inversion clade</taxon>
        <taxon>NPAAA clade</taxon>
        <taxon>Hologalegina</taxon>
        <taxon>IRL clade</taxon>
        <taxon>Trifolieae</taxon>
        <taxon>Medicago</taxon>
    </lineage>
</organism>
<evidence type="ECO:0000313" key="3">
    <source>
        <dbReference type="EMBL" id="RHN76965.1"/>
    </source>
</evidence>
<evidence type="ECO:0000313" key="5">
    <source>
        <dbReference type="Proteomes" id="UP000002051"/>
    </source>
</evidence>
<accession>A0A072VE70</accession>
<name>A0A072VE70_MEDTR</name>
<reference evidence="3" key="5">
    <citation type="journal article" date="2018" name="Nat. Plants">
        <title>Whole-genome landscape of Medicago truncatula symbiotic genes.</title>
        <authorList>
            <person name="Pecrix Y."/>
            <person name="Gamas P."/>
            <person name="Carrere S."/>
        </authorList>
    </citation>
    <scope>NUCLEOTIDE SEQUENCE</scope>
    <source>
        <tissue evidence="3">Leaves</tissue>
    </source>
</reference>
<evidence type="ECO:0000313" key="4">
    <source>
        <dbReference type="EnsemblPlants" id="KEH39851"/>
    </source>
</evidence>
<reference evidence="2 5" key="1">
    <citation type="journal article" date="2011" name="Nature">
        <title>The Medicago genome provides insight into the evolution of rhizobial symbioses.</title>
        <authorList>
            <person name="Young N.D."/>
            <person name="Debelle F."/>
            <person name="Oldroyd G.E."/>
            <person name="Geurts R."/>
            <person name="Cannon S.B."/>
            <person name="Udvardi M.K."/>
            <person name="Benedito V.A."/>
            <person name="Mayer K.F."/>
            <person name="Gouzy J."/>
            <person name="Schoof H."/>
            <person name="Van de Peer Y."/>
            <person name="Proost S."/>
            <person name="Cook D.R."/>
            <person name="Meyers B.C."/>
            <person name="Spannagl M."/>
            <person name="Cheung F."/>
            <person name="De Mita S."/>
            <person name="Krishnakumar V."/>
            <person name="Gundlach H."/>
            <person name="Zhou S."/>
            <person name="Mudge J."/>
            <person name="Bharti A.K."/>
            <person name="Murray J.D."/>
            <person name="Naoumkina M.A."/>
            <person name="Rosen B."/>
            <person name="Silverstein K.A."/>
            <person name="Tang H."/>
            <person name="Rombauts S."/>
            <person name="Zhao P.X."/>
            <person name="Zhou P."/>
            <person name="Barbe V."/>
            <person name="Bardou P."/>
            <person name="Bechner M."/>
            <person name="Bellec A."/>
            <person name="Berger A."/>
            <person name="Berges H."/>
            <person name="Bidwell S."/>
            <person name="Bisseling T."/>
            <person name="Choisne N."/>
            <person name="Couloux A."/>
            <person name="Denny R."/>
            <person name="Deshpande S."/>
            <person name="Dai X."/>
            <person name="Doyle J.J."/>
            <person name="Dudez A.M."/>
            <person name="Farmer A.D."/>
            <person name="Fouteau S."/>
            <person name="Franken C."/>
            <person name="Gibelin C."/>
            <person name="Gish J."/>
            <person name="Goldstein S."/>
            <person name="Gonzalez A.J."/>
            <person name="Green P.J."/>
            <person name="Hallab A."/>
            <person name="Hartog M."/>
            <person name="Hua A."/>
            <person name="Humphray S.J."/>
            <person name="Jeong D.H."/>
            <person name="Jing Y."/>
            <person name="Jocker A."/>
            <person name="Kenton S.M."/>
            <person name="Kim D.J."/>
            <person name="Klee K."/>
            <person name="Lai H."/>
            <person name="Lang C."/>
            <person name="Lin S."/>
            <person name="Macmil S.L."/>
            <person name="Magdelenat G."/>
            <person name="Matthews L."/>
            <person name="McCorrison J."/>
            <person name="Monaghan E.L."/>
            <person name="Mun J.H."/>
            <person name="Najar F.Z."/>
            <person name="Nicholson C."/>
            <person name="Noirot C."/>
            <person name="O'Bleness M."/>
            <person name="Paule C.R."/>
            <person name="Poulain J."/>
            <person name="Prion F."/>
            <person name="Qin B."/>
            <person name="Qu C."/>
            <person name="Retzel E.F."/>
            <person name="Riddle C."/>
            <person name="Sallet E."/>
            <person name="Samain S."/>
            <person name="Samson N."/>
            <person name="Sanders I."/>
            <person name="Saurat O."/>
            <person name="Scarpelli C."/>
            <person name="Schiex T."/>
            <person name="Segurens B."/>
            <person name="Severin A.J."/>
            <person name="Sherrier D.J."/>
            <person name="Shi R."/>
            <person name="Sims S."/>
            <person name="Singer S.R."/>
            <person name="Sinharoy S."/>
            <person name="Sterck L."/>
            <person name="Viollet A."/>
            <person name="Wang B.B."/>
            <person name="Wang K."/>
            <person name="Wang M."/>
            <person name="Wang X."/>
            <person name="Warfsmann J."/>
            <person name="Weissenbach J."/>
            <person name="White D.D."/>
            <person name="White J.D."/>
            <person name="Wiley G.B."/>
            <person name="Wincker P."/>
            <person name="Xing Y."/>
            <person name="Yang L."/>
            <person name="Yao Z."/>
            <person name="Ying F."/>
            <person name="Zhai J."/>
            <person name="Zhou L."/>
            <person name="Zuber A."/>
            <person name="Denarie J."/>
            <person name="Dixon R.A."/>
            <person name="May G.D."/>
            <person name="Schwartz D.C."/>
            <person name="Rogers J."/>
            <person name="Quetier F."/>
            <person name="Town C.D."/>
            <person name="Roe B.A."/>
        </authorList>
    </citation>
    <scope>NUCLEOTIDE SEQUENCE [LARGE SCALE GENOMIC DNA]</scope>
    <source>
        <strain evidence="2">A17</strain>
        <strain evidence="4 5">cv. Jemalong A17</strain>
    </source>
</reference>
<dbReference type="Proteomes" id="UP000002051">
    <property type="component" value="Unassembled WGS sequence"/>
</dbReference>
<feature type="compositionally biased region" description="Basic residues" evidence="1">
    <location>
        <begin position="81"/>
        <end position="100"/>
    </location>
</feature>
<feature type="compositionally biased region" description="Low complexity" evidence="1">
    <location>
        <begin position="132"/>
        <end position="143"/>
    </location>
</feature>
<feature type="region of interest" description="Disordered" evidence="1">
    <location>
        <begin position="125"/>
        <end position="160"/>
    </location>
</feature>
<feature type="compositionally biased region" description="Low complexity" evidence="1">
    <location>
        <begin position="54"/>
        <end position="71"/>
    </location>
</feature>
<feature type="region of interest" description="Disordered" evidence="1">
    <location>
        <begin position="49"/>
        <end position="110"/>
    </location>
</feature>
<gene>
    <name evidence="4" type="primary">25481939</name>
    <name evidence="2" type="ordered locus">MTR_1g012950</name>
    <name evidence="3" type="ORF">MtrunA17_Chr1g0149641</name>
</gene>
<dbReference type="Proteomes" id="UP000265566">
    <property type="component" value="Chromosome 1"/>
</dbReference>
<dbReference type="PANTHER" id="PTHR33168">
    <property type="entry name" value="STRESS INDUCED PROTEIN-RELATED"/>
    <property type="match status" value="1"/>
</dbReference>
<reference evidence="4" key="3">
    <citation type="submission" date="2015-04" db="UniProtKB">
        <authorList>
            <consortium name="EnsemblPlants"/>
        </authorList>
    </citation>
    <scope>IDENTIFICATION</scope>
    <source>
        <strain evidence="4">cv. Jemalong A17</strain>
    </source>
</reference>
<dbReference type="EMBL" id="PSQE01000001">
    <property type="protein sequence ID" value="RHN76965.1"/>
    <property type="molecule type" value="Genomic_DNA"/>
</dbReference>
<dbReference type="HOGENOM" id="CLU_135319_0_0_1"/>
<feature type="compositionally biased region" description="Polar residues" evidence="1">
    <location>
        <begin position="101"/>
        <end position="110"/>
    </location>
</feature>
<protein>
    <submittedName>
        <fullName evidence="2 4">Uncharacterized protein</fullName>
    </submittedName>
</protein>
<evidence type="ECO:0000313" key="2">
    <source>
        <dbReference type="EMBL" id="KEH39851.1"/>
    </source>
</evidence>
<dbReference type="STRING" id="3880.A0A072VE70"/>
<dbReference type="OrthoDB" id="657187at2759"/>
<keyword evidence="5" id="KW-1185">Reference proteome</keyword>
<dbReference type="EMBL" id="CM001217">
    <property type="protein sequence ID" value="KEH39851.1"/>
    <property type="molecule type" value="Genomic_DNA"/>
</dbReference>